<dbReference type="InterPro" id="IPR046342">
    <property type="entry name" value="CBS_dom_sf"/>
</dbReference>
<evidence type="ECO:0000259" key="17">
    <source>
        <dbReference type="PROSITE" id="PS51846"/>
    </source>
</evidence>
<keyword evidence="8" id="KW-0406">Ion transport</keyword>
<keyword evidence="7 12" id="KW-1133">Transmembrane helix</keyword>
<dbReference type="GO" id="GO:0005886">
    <property type="term" value="C:plasma membrane"/>
    <property type="evidence" value="ECO:0007669"/>
    <property type="project" value="UniProtKB-SubCell"/>
</dbReference>
<evidence type="ECO:0000256" key="2">
    <source>
        <dbReference type="ARBA" id="ARBA00010484"/>
    </source>
</evidence>
<evidence type="ECO:0000256" key="10">
    <source>
        <dbReference type="ARBA" id="ARBA00023136"/>
    </source>
</evidence>
<keyword evidence="5 12" id="KW-0812">Transmembrane</keyword>
<organism evidence="18 19">
    <name type="scientific">Phasianus colchicus</name>
    <name type="common">Common pheasant</name>
    <dbReference type="NCBI Taxonomy" id="9054"/>
    <lineage>
        <taxon>Eukaryota</taxon>
        <taxon>Metazoa</taxon>
        <taxon>Chordata</taxon>
        <taxon>Craniata</taxon>
        <taxon>Vertebrata</taxon>
        <taxon>Euteleostomi</taxon>
        <taxon>Archelosauria</taxon>
        <taxon>Archosauria</taxon>
        <taxon>Dinosauria</taxon>
        <taxon>Saurischia</taxon>
        <taxon>Theropoda</taxon>
        <taxon>Coelurosauria</taxon>
        <taxon>Aves</taxon>
        <taxon>Neognathae</taxon>
        <taxon>Galloanserae</taxon>
        <taxon>Galliformes</taxon>
        <taxon>Phasianidae</taxon>
        <taxon>Phasianinae</taxon>
        <taxon>Phasianus</taxon>
    </lineage>
</organism>
<dbReference type="Pfam" id="PF25511">
    <property type="entry name" value="Ig_CNNM4_N"/>
    <property type="match status" value="1"/>
</dbReference>
<reference evidence="18" key="1">
    <citation type="submission" date="2025-08" db="UniProtKB">
        <authorList>
            <consortium name="Ensembl"/>
        </authorList>
    </citation>
    <scope>IDENTIFICATION</scope>
</reference>
<dbReference type="CDD" id="cd04590">
    <property type="entry name" value="CBS_pair_CorC_HlyC_assoc"/>
    <property type="match status" value="1"/>
</dbReference>
<dbReference type="Proteomes" id="UP000472261">
    <property type="component" value="Unplaced"/>
</dbReference>
<evidence type="ECO:0000256" key="13">
    <source>
        <dbReference type="RuleBase" id="RU369091"/>
    </source>
</evidence>
<evidence type="ECO:0000256" key="15">
    <source>
        <dbReference type="SAM" id="SignalP"/>
    </source>
</evidence>
<dbReference type="Gene3D" id="2.60.120.10">
    <property type="entry name" value="Jelly Rolls"/>
    <property type="match status" value="1"/>
</dbReference>
<feature type="transmembrane region" description="Helical" evidence="13">
    <location>
        <begin position="321"/>
        <end position="340"/>
    </location>
</feature>
<evidence type="ECO:0000313" key="19">
    <source>
        <dbReference type="Proteomes" id="UP000472261"/>
    </source>
</evidence>
<gene>
    <name evidence="18" type="primary">CNNM2</name>
</gene>
<evidence type="ECO:0000256" key="9">
    <source>
        <dbReference type="ARBA" id="ARBA00023122"/>
    </source>
</evidence>
<feature type="transmembrane region" description="Helical" evidence="13">
    <location>
        <begin position="236"/>
        <end position="260"/>
    </location>
</feature>
<dbReference type="Gene3D" id="3.10.580.10">
    <property type="entry name" value="CBS-domain"/>
    <property type="match status" value="1"/>
</dbReference>
<evidence type="ECO:0000259" key="16">
    <source>
        <dbReference type="PROSITE" id="PS51371"/>
    </source>
</evidence>
<dbReference type="Pfam" id="PF00571">
    <property type="entry name" value="CBS"/>
    <property type="match status" value="1"/>
</dbReference>
<reference evidence="18" key="2">
    <citation type="submission" date="2025-09" db="UniProtKB">
        <authorList>
            <consortium name="Ensembl"/>
        </authorList>
    </citation>
    <scope>IDENTIFICATION</scope>
</reference>
<dbReference type="Ensembl" id="ENSPCLT00000015183.1">
    <property type="protein sequence ID" value="ENSPCLP00000011296.1"/>
    <property type="gene ID" value="ENSPCLG00000009317.1"/>
</dbReference>
<name>A0A669QAX6_PHACC</name>
<evidence type="ECO:0000256" key="6">
    <source>
        <dbReference type="ARBA" id="ARBA00022737"/>
    </source>
</evidence>
<keyword evidence="10 12" id="KW-0472">Membrane</keyword>
<comment type="similarity">
    <text evidence="2 13">Belongs to the ACDP family.</text>
</comment>
<evidence type="ECO:0000313" key="18">
    <source>
        <dbReference type="Ensembl" id="ENSPCLP00000011296.1"/>
    </source>
</evidence>
<dbReference type="FunFam" id="3.10.580.10:FF:000001">
    <property type="entry name" value="Putative metal transporter CNNM3 isoform 2"/>
    <property type="match status" value="1"/>
</dbReference>
<dbReference type="InterPro" id="IPR002550">
    <property type="entry name" value="CNNM"/>
</dbReference>
<dbReference type="InterPro" id="IPR014710">
    <property type="entry name" value="RmlC-like_jellyroll"/>
</dbReference>
<proteinExistence type="inferred from homology"/>
<comment type="subcellular location">
    <subcellularLocation>
        <location evidence="1 13">Cell membrane</location>
        <topology evidence="1 13">Multi-pass membrane protein</topology>
    </subcellularLocation>
</comment>
<evidence type="ECO:0000256" key="5">
    <source>
        <dbReference type="ARBA" id="ARBA00022692"/>
    </source>
</evidence>
<keyword evidence="6" id="KW-0677">Repeat</keyword>
<feature type="region of interest" description="Disordered" evidence="14">
    <location>
        <begin position="677"/>
        <end position="698"/>
    </location>
</feature>
<evidence type="ECO:0000256" key="4">
    <source>
        <dbReference type="ARBA" id="ARBA00022475"/>
    </source>
</evidence>
<dbReference type="InterPro" id="IPR044751">
    <property type="entry name" value="Ion_transp-like_CBS"/>
</dbReference>
<evidence type="ECO:0000256" key="11">
    <source>
        <dbReference type="PROSITE-ProRule" id="PRU00703"/>
    </source>
</evidence>
<keyword evidence="15" id="KW-0732">Signal</keyword>
<dbReference type="GO" id="GO:0015095">
    <property type="term" value="F:magnesium ion transmembrane transporter activity"/>
    <property type="evidence" value="ECO:0007669"/>
    <property type="project" value="TreeGrafter"/>
</dbReference>
<feature type="chain" id="PRO_5025497115" description="Metal transporter" evidence="15">
    <location>
        <begin position="32"/>
        <end position="810"/>
    </location>
</feature>
<dbReference type="Pfam" id="PF25562">
    <property type="entry name" value="CNBH_CNNM2_C"/>
    <property type="match status" value="1"/>
</dbReference>
<feature type="region of interest" description="Disordered" evidence="14">
    <location>
        <begin position="107"/>
        <end position="136"/>
    </location>
</feature>
<keyword evidence="3" id="KW-0813">Transport</keyword>
<evidence type="ECO:0000256" key="12">
    <source>
        <dbReference type="PROSITE-ProRule" id="PRU01193"/>
    </source>
</evidence>
<dbReference type="PROSITE" id="PS51846">
    <property type="entry name" value="CNNM"/>
    <property type="match status" value="1"/>
</dbReference>
<feature type="domain" description="CBS" evidence="16">
    <location>
        <begin position="499"/>
        <end position="565"/>
    </location>
</feature>
<keyword evidence="4" id="KW-1003">Cell membrane</keyword>
<dbReference type="GO" id="GO:0010960">
    <property type="term" value="P:magnesium ion homeostasis"/>
    <property type="evidence" value="ECO:0007669"/>
    <property type="project" value="InterPro"/>
</dbReference>
<keyword evidence="9 11" id="KW-0129">CBS domain</keyword>
<protein>
    <recommendedName>
        <fullName evidence="13">Metal transporter</fullName>
    </recommendedName>
</protein>
<dbReference type="Pfam" id="PF01595">
    <property type="entry name" value="CNNM"/>
    <property type="match status" value="1"/>
</dbReference>
<feature type="transmembrane region" description="Helical" evidence="13">
    <location>
        <begin position="294"/>
        <end position="315"/>
    </location>
</feature>
<evidence type="ECO:0000256" key="7">
    <source>
        <dbReference type="ARBA" id="ARBA00022989"/>
    </source>
</evidence>
<dbReference type="InterPro" id="IPR057492">
    <property type="entry name" value="Ig_CNNM1/2/4_N"/>
</dbReference>
<dbReference type="PANTHER" id="PTHR12064:SF22">
    <property type="entry name" value="METAL TRANSPORTER CNNM2"/>
    <property type="match status" value="1"/>
</dbReference>
<dbReference type="PANTHER" id="PTHR12064">
    <property type="entry name" value="METAL TRANSPORTER CNNM"/>
    <property type="match status" value="1"/>
</dbReference>
<feature type="compositionally biased region" description="Gly residues" evidence="14">
    <location>
        <begin position="117"/>
        <end position="135"/>
    </location>
</feature>
<dbReference type="InterPro" id="IPR045095">
    <property type="entry name" value="ACDP"/>
</dbReference>
<comment type="function">
    <text evidence="13">Metal transporter.</text>
</comment>
<feature type="domain" description="CNNM transmembrane" evidence="17">
    <location>
        <begin position="232"/>
        <end position="412"/>
    </location>
</feature>
<dbReference type="PROSITE" id="PS51371">
    <property type="entry name" value="CBS"/>
    <property type="match status" value="1"/>
</dbReference>
<accession>A0A669QAX6</accession>
<dbReference type="InterPro" id="IPR000644">
    <property type="entry name" value="CBS_dom"/>
</dbReference>
<keyword evidence="19" id="KW-1185">Reference proteome</keyword>
<sequence>MAALPGGNMAGGGRGARVELLLLLLLAACLGRPPANAAAVAPPAASVPSAEETVIIGLRLEDTDDVSFMEGGALRVSERTRVKLRVYGQNINNETWSRIAFTEHERRRGGRAAAGAAGRGGGGGGGGSAGGGGGAPQRCGIRTSDIIILPHIVLNRRTSGIIEIEIKPLRKTEKSKSYYLCTSVSAAALGPGAAGRMVDAEGRDGPPPWGETTWIYHDGEDTKMIVGEEKKFLLPFWLQVIFISLLLCLSGMFSGLNLGLMALDPMELRIVQNCGTDKEKNYAKRIEPVRRQGNYLLCSLLLGNVLVNTTLTILLDDIAGSGLVAVVVSTIGIVIFGEIVPQAICSRHGLAVGANTIFLTKFFMMMTFPASYPVSKLLDCVLGQEIGTVYNREKLLEMLRVTDPYNDLVKEELNIIQGALELRTKTVEDVMTPLRDCFMIAAEAVLDFNTMSEIMESGYTRIPVFEGDRSNIVDLLFVKDLAFVDPDDCTLLKTITRFYNHPLHFVFNDTKLDAMLEEFKKGKSHLAIVQRVNNEGEGDPFYEVLGIVTLEDVIEEIIKSEILDETDLYKVEAFGPSQMSEKILLRLLKHPNVIQELKYDEKNKKAPEHYLYQRNKPVDYFVLILQGKVEVEAGKEGMKFEAGAFSYYGVMALTASPVPLSLSRTFVVSRTELLAAGSPAENKSPPRPCGLNHSDSLNRSDRIDAVTPTLGSSNNQLNASFLQVYVPDYSVKALTDIQFVKISRQQYQNALMASRMDKTPQSSDSENTKIELTLTELHDGLPDETANLLNEQNCVTHNKPNHSMHSEGAI</sequence>
<feature type="transmembrane region" description="Helical" evidence="13">
    <location>
        <begin position="352"/>
        <end position="372"/>
    </location>
</feature>
<evidence type="ECO:0000256" key="3">
    <source>
        <dbReference type="ARBA" id="ARBA00022448"/>
    </source>
</evidence>
<evidence type="ECO:0000256" key="8">
    <source>
        <dbReference type="ARBA" id="ARBA00023065"/>
    </source>
</evidence>
<dbReference type="AlphaFoldDB" id="A0A669QAX6"/>
<evidence type="ECO:0000256" key="14">
    <source>
        <dbReference type="SAM" id="MobiDB-lite"/>
    </source>
</evidence>
<feature type="signal peptide" evidence="15">
    <location>
        <begin position="1"/>
        <end position="31"/>
    </location>
</feature>
<dbReference type="SUPFAM" id="SSF54631">
    <property type="entry name" value="CBS-domain pair"/>
    <property type="match status" value="1"/>
</dbReference>
<evidence type="ECO:0000256" key="1">
    <source>
        <dbReference type="ARBA" id="ARBA00004651"/>
    </source>
</evidence>